<keyword evidence="1" id="KW-0472">Membrane</keyword>
<name>A0A3D8YCZ0_9BACT</name>
<dbReference type="RefSeq" id="WP_115830409.1">
    <property type="nucleotide sequence ID" value="NZ_QNUL01000005.1"/>
</dbReference>
<proteinExistence type="predicted"/>
<keyword evidence="1" id="KW-1133">Transmembrane helix</keyword>
<dbReference type="Pfam" id="PF13559">
    <property type="entry name" value="DUF4129"/>
    <property type="match status" value="1"/>
</dbReference>
<dbReference type="InterPro" id="IPR025403">
    <property type="entry name" value="TgpA-like_C"/>
</dbReference>
<reference evidence="3 4" key="1">
    <citation type="submission" date="2018-07" db="EMBL/GenBank/DDBJ databases">
        <title>Dyadobacter roseus sp. nov., isolated from rose rhizosphere soil.</title>
        <authorList>
            <person name="Chen L."/>
        </authorList>
    </citation>
    <scope>NUCLEOTIDE SEQUENCE [LARGE SCALE GENOMIC DNA]</scope>
    <source>
        <strain evidence="3 4">RS19</strain>
    </source>
</reference>
<dbReference type="Proteomes" id="UP000256373">
    <property type="component" value="Unassembled WGS sequence"/>
</dbReference>
<organism evidence="3 4">
    <name type="scientific">Dyadobacter luteus</name>
    <dbReference type="NCBI Taxonomy" id="2259619"/>
    <lineage>
        <taxon>Bacteria</taxon>
        <taxon>Pseudomonadati</taxon>
        <taxon>Bacteroidota</taxon>
        <taxon>Cytophagia</taxon>
        <taxon>Cytophagales</taxon>
        <taxon>Spirosomataceae</taxon>
        <taxon>Dyadobacter</taxon>
    </lineage>
</organism>
<comment type="caution">
    <text evidence="3">The sequence shown here is derived from an EMBL/GenBank/DDBJ whole genome shotgun (WGS) entry which is preliminary data.</text>
</comment>
<evidence type="ECO:0000259" key="2">
    <source>
        <dbReference type="Pfam" id="PF13559"/>
    </source>
</evidence>
<keyword evidence="1" id="KW-0812">Transmembrane</keyword>
<evidence type="ECO:0000256" key="1">
    <source>
        <dbReference type="SAM" id="Phobius"/>
    </source>
</evidence>
<sequence>MLTRISELPRKFIHPRFAFVGLVVLLCLIRPVFAQKNDSLPSNAIKDNGAIVARYPASTSLEKFKNDRKYNYTNDPAPPKNPLERWINWFIRWINSFFNSKSYDNFWEYVIMLVTAGIVIYLLYKAKIFDFILPSNPAAQSAEYIVGQENIHEINFDDAIQNALTKQDFRLAIRLQYLQILKLLTGRNLIHWKPNLTNHTYIQELENTRYHNDFAEITRYFEFAWYGDFEISESGFKEMKAFSDSFVKNIGH</sequence>
<evidence type="ECO:0000313" key="3">
    <source>
        <dbReference type="EMBL" id="REA62387.1"/>
    </source>
</evidence>
<dbReference type="AlphaFoldDB" id="A0A3D8YCZ0"/>
<feature type="domain" description="Protein-glutamine gamma-glutamyltransferase-like C-terminal" evidence="2">
    <location>
        <begin position="177"/>
        <end position="239"/>
    </location>
</feature>
<keyword evidence="4" id="KW-1185">Reference proteome</keyword>
<evidence type="ECO:0000313" key="4">
    <source>
        <dbReference type="Proteomes" id="UP000256373"/>
    </source>
</evidence>
<gene>
    <name evidence="3" type="ORF">DSL64_08990</name>
</gene>
<accession>A0A3D8YCZ0</accession>
<dbReference type="EMBL" id="QNUL01000005">
    <property type="protein sequence ID" value="REA62387.1"/>
    <property type="molecule type" value="Genomic_DNA"/>
</dbReference>
<protein>
    <submittedName>
        <fullName evidence="3">DUF4129 domain-containing protein</fullName>
    </submittedName>
</protein>
<feature type="transmembrane region" description="Helical" evidence="1">
    <location>
        <begin position="106"/>
        <end position="124"/>
    </location>
</feature>
<dbReference type="OrthoDB" id="5491447at2"/>